<evidence type="ECO:0000256" key="2">
    <source>
        <dbReference type="SAM" id="Phobius"/>
    </source>
</evidence>
<dbReference type="EMBL" id="CAXLJL010000312">
    <property type="protein sequence ID" value="CAL5136377.1"/>
    <property type="molecule type" value="Genomic_DNA"/>
</dbReference>
<feature type="region of interest" description="Disordered" evidence="1">
    <location>
        <begin position="798"/>
        <end position="823"/>
    </location>
</feature>
<feature type="compositionally biased region" description="Basic and acidic residues" evidence="1">
    <location>
        <begin position="891"/>
        <end position="901"/>
    </location>
</feature>
<name>A0AAV2TG12_CALDB</name>
<evidence type="ECO:0000256" key="1">
    <source>
        <dbReference type="SAM" id="MobiDB-lite"/>
    </source>
</evidence>
<feature type="region of interest" description="Disordered" evidence="1">
    <location>
        <begin position="249"/>
        <end position="270"/>
    </location>
</feature>
<sequence>MYDPEYHYPNPPPDLTNKILQWMLAREEKRKPSTCFHLQSIQTEKEVDHVNVILRFNIVNSESLQDHERWSSCVKPMKEDETNEIREEEKYTPYTAIVVCFCVLAAFLLLVLFLRCRSCLRRRYYMHQLKSQKFWYCGESDKEAPPEEKQAEAQRWISVQTNVPASWSDGMTLYNHYRRCSTLNSEQNGWRSFVHQGKEKFFGDASPSQLNRLMSNSSGSTRFTDNDMCSSPVLLAAGYTEYYRRQGKLPTGTREAPTSCRTPNGRPPTLRQIYQRSINQSGNHHMTLLKQSQSSADGPANVIFQLDEDEIYHQHPSSSSRDKRSSSETTDRNLVDFNHCSQKSSVTTVDEFTGCLSDGNTTLMTVASVNDIPGDNKVTDFEKRQLRQYHSQDSDQSQNSQPESCENYPSPVTTGPPSPQLNEPTSNYAMIMNVPLITTTELSDDKSSTPVQASPGSNETTETGKTGAQIVPIPKIHPPRSTRPALCLFSARKRNRRLGLGHCPSDTFKRYAEHNEHERMKSDFLMTSPPSLVQSASSLKAVPLQTQRLNTPLSPSDARSWSNFKEMENLKNDYSYVSTGSTLSPPTNMDLPDVFLNPPSLSSLQSKRSSVATNCTLDYIDYQNRDNGMPVSQSFLCTPNTEMYSSDQAYDDEGDKSIYDQKYIPRLRLGSRDWRSNENLENPSNCLGNLAYQPYLSGNFSEHGSCTNLFPDLEPTSSALFIPGRVYEAPAQRNSHSSALGTIKRAISLNLRPKAPKSLGDELQSIMDRHYEMTGIRMLTSSTNQSRHNSFKIHRNAEPSMTPHKMNTHQQMRRSSWTSTKDQLSTKIQAGIKSANSTLHLNCFYPDRIQFRRSNRVPKSVLTSLSTVAIPCIATMKVRPPSELSAVSGRRSSDHKTKEAVSQRNRRTASVRVKNLNALVPGTPSAPQNTYQSIRSYKSSTTLTELCS</sequence>
<feature type="compositionally biased region" description="Polar residues" evidence="1">
    <location>
        <begin position="448"/>
        <end position="465"/>
    </location>
</feature>
<dbReference type="Proteomes" id="UP001497525">
    <property type="component" value="Unassembled WGS sequence"/>
</dbReference>
<organism evidence="3 4">
    <name type="scientific">Calicophoron daubneyi</name>
    <name type="common">Rumen fluke</name>
    <name type="synonym">Paramphistomum daubneyi</name>
    <dbReference type="NCBI Taxonomy" id="300641"/>
    <lineage>
        <taxon>Eukaryota</taxon>
        <taxon>Metazoa</taxon>
        <taxon>Spiralia</taxon>
        <taxon>Lophotrochozoa</taxon>
        <taxon>Platyhelminthes</taxon>
        <taxon>Trematoda</taxon>
        <taxon>Digenea</taxon>
        <taxon>Plagiorchiida</taxon>
        <taxon>Pronocephalata</taxon>
        <taxon>Paramphistomoidea</taxon>
        <taxon>Paramphistomidae</taxon>
        <taxon>Calicophoron</taxon>
    </lineage>
</organism>
<feature type="transmembrane region" description="Helical" evidence="2">
    <location>
        <begin position="94"/>
        <end position="114"/>
    </location>
</feature>
<keyword evidence="2" id="KW-1133">Transmembrane helix</keyword>
<comment type="caution">
    <text evidence="3">The sequence shown here is derived from an EMBL/GenBank/DDBJ whole genome shotgun (WGS) entry which is preliminary data.</text>
</comment>
<feature type="compositionally biased region" description="Polar residues" evidence="1">
    <location>
        <begin position="808"/>
        <end position="823"/>
    </location>
</feature>
<keyword evidence="2" id="KW-0472">Membrane</keyword>
<gene>
    <name evidence="3" type="ORF">CDAUBV1_LOCUS10434</name>
</gene>
<proteinExistence type="predicted"/>
<keyword evidence="2" id="KW-0812">Transmembrane</keyword>
<protein>
    <submittedName>
        <fullName evidence="3">Uncharacterized protein</fullName>
    </submittedName>
</protein>
<evidence type="ECO:0000313" key="4">
    <source>
        <dbReference type="Proteomes" id="UP001497525"/>
    </source>
</evidence>
<dbReference type="AlphaFoldDB" id="A0AAV2TG12"/>
<reference evidence="3" key="1">
    <citation type="submission" date="2024-06" db="EMBL/GenBank/DDBJ databases">
        <authorList>
            <person name="Liu X."/>
            <person name="Lenzi L."/>
            <person name="Haldenby T S."/>
            <person name="Uol C."/>
        </authorList>
    </citation>
    <scope>NUCLEOTIDE SEQUENCE</scope>
</reference>
<feature type="region of interest" description="Disordered" evidence="1">
    <location>
        <begin position="388"/>
        <end position="425"/>
    </location>
</feature>
<feature type="region of interest" description="Disordered" evidence="1">
    <location>
        <begin position="883"/>
        <end position="908"/>
    </location>
</feature>
<feature type="region of interest" description="Disordered" evidence="1">
    <location>
        <begin position="442"/>
        <end position="465"/>
    </location>
</feature>
<evidence type="ECO:0000313" key="3">
    <source>
        <dbReference type="EMBL" id="CAL5136377.1"/>
    </source>
</evidence>
<accession>A0AAV2TG12</accession>